<dbReference type="PROSITE" id="PS50802">
    <property type="entry name" value="OTU"/>
    <property type="match status" value="1"/>
</dbReference>
<evidence type="ECO:0000313" key="3">
    <source>
        <dbReference type="EMBL" id="ABO95044.1"/>
    </source>
</evidence>
<dbReference type="GO" id="GO:0016579">
    <property type="term" value="P:protein deubiquitination"/>
    <property type="evidence" value="ECO:0007669"/>
    <property type="project" value="TreeGrafter"/>
</dbReference>
<evidence type="ECO:0000256" key="1">
    <source>
        <dbReference type="ARBA" id="ARBA00010407"/>
    </source>
</evidence>
<dbReference type="STRING" id="436017.A4RUY9"/>
<dbReference type="InterPro" id="IPR050704">
    <property type="entry name" value="Peptidase_C85-like"/>
</dbReference>
<dbReference type="Proteomes" id="UP000001568">
    <property type="component" value="Chromosome 3"/>
</dbReference>
<dbReference type="GO" id="GO:0005886">
    <property type="term" value="C:plasma membrane"/>
    <property type="evidence" value="ECO:0007669"/>
    <property type="project" value="EnsemblPlants"/>
</dbReference>
<dbReference type="PANTHER" id="PTHR12419">
    <property type="entry name" value="OTU DOMAIN CONTAINING PROTEIN"/>
    <property type="match status" value="1"/>
</dbReference>
<dbReference type="Pfam" id="PF02338">
    <property type="entry name" value="OTU"/>
    <property type="match status" value="1"/>
</dbReference>
<protein>
    <recommendedName>
        <fullName evidence="2">OTU domain-containing protein</fullName>
    </recommendedName>
</protein>
<dbReference type="Gramene" id="ABO95044">
    <property type="protein sequence ID" value="ABO95044"/>
    <property type="gene ID" value="OSTLU_33951"/>
</dbReference>
<dbReference type="KEGG" id="olu:OSTLU_33951"/>
<dbReference type="CDD" id="cd22751">
    <property type="entry name" value="OTU_plant_OTU9-like"/>
    <property type="match status" value="1"/>
</dbReference>
<gene>
    <name evidence="3" type="ORF">OSTLU_33951</name>
</gene>
<keyword evidence="4" id="KW-1185">Reference proteome</keyword>
<reference evidence="3 4" key="1">
    <citation type="journal article" date="2007" name="Proc. Natl. Acad. Sci. U.S.A.">
        <title>The tiny eukaryote Ostreococcus provides genomic insights into the paradox of plankton speciation.</title>
        <authorList>
            <person name="Palenik B."/>
            <person name="Grimwood J."/>
            <person name="Aerts A."/>
            <person name="Rouze P."/>
            <person name="Salamov A."/>
            <person name="Putnam N."/>
            <person name="Dupont C."/>
            <person name="Jorgensen R."/>
            <person name="Derelle E."/>
            <person name="Rombauts S."/>
            <person name="Zhou K."/>
            <person name="Otillar R."/>
            <person name="Merchant S.S."/>
            <person name="Podell S."/>
            <person name="Gaasterland T."/>
            <person name="Napoli C."/>
            <person name="Gendler K."/>
            <person name="Manuell A."/>
            <person name="Tai V."/>
            <person name="Vallon O."/>
            <person name="Piganeau G."/>
            <person name="Jancek S."/>
            <person name="Heijde M."/>
            <person name="Jabbari K."/>
            <person name="Bowler C."/>
            <person name="Lohr M."/>
            <person name="Robbens S."/>
            <person name="Werner G."/>
            <person name="Dubchak I."/>
            <person name="Pazour G.J."/>
            <person name="Ren Q."/>
            <person name="Paulsen I."/>
            <person name="Delwiche C."/>
            <person name="Schmutz J."/>
            <person name="Rokhsar D."/>
            <person name="Van de Peer Y."/>
            <person name="Moreau H."/>
            <person name="Grigoriev I.V."/>
        </authorList>
    </citation>
    <scope>NUCLEOTIDE SEQUENCE [LARGE SCALE GENOMIC DNA]</scope>
    <source>
        <strain evidence="3 4">CCE9901</strain>
    </source>
</reference>
<sequence>MRNAASVDFQPKVIVQIPTTDEAATDHTRLDTRLKLYNLREKVVRGDGNCQFRAVADQLFRDQERHAECRAVVVDQLRRASEDYAPYVPEDFDAYVESMAKDTAWGDHITLQAAADAYGVRMCVISSYRDNFLVEITPKTARSARVCWISFWAEVHYNSVYPA</sequence>
<dbReference type="OrthoDB" id="415023at2759"/>
<name>A4RUY9_OSTLU</name>
<dbReference type="InterPro" id="IPR003323">
    <property type="entry name" value="OTU_dom"/>
</dbReference>
<evidence type="ECO:0000313" key="4">
    <source>
        <dbReference type="Proteomes" id="UP000001568"/>
    </source>
</evidence>
<organism evidence="3 4">
    <name type="scientific">Ostreococcus lucimarinus (strain CCE9901)</name>
    <dbReference type="NCBI Taxonomy" id="436017"/>
    <lineage>
        <taxon>Eukaryota</taxon>
        <taxon>Viridiplantae</taxon>
        <taxon>Chlorophyta</taxon>
        <taxon>Mamiellophyceae</taxon>
        <taxon>Mamiellales</taxon>
        <taxon>Bathycoccaceae</taxon>
        <taxon>Ostreococcus</taxon>
    </lineage>
</organism>
<dbReference type="PANTHER" id="PTHR12419:SF111">
    <property type="entry name" value="OVARIAN TUMOR DOMAIN-CONTAINING DEUBIQUITINATING ENZYME 9"/>
    <property type="match status" value="1"/>
</dbReference>
<dbReference type="OMA" id="FYSYEWC"/>
<dbReference type="HOGENOM" id="CLU_044001_2_2_1"/>
<dbReference type="RefSeq" id="XP_001416751.1">
    <property type="nucleotide sequence ID" value="XM_001416714.1"/>
</dbReference>
<dbReference type="GeneID" id="5001061"/>
<dbReference type="eggNOG" id="KOG2605">
    <property type="taxonomic scope" value="Eukaryota"/>
</dbReference>
<accession>A4RUY9</accession>
<feature type="domain" description="OTU" evidence="2">
    <location>
        <begin position="39"/>
        <end position="163"/>
    </location>
</feature>
<dbReference type="InterPro" id="IPR038765">
    <property type="entry name" value="Papain-like_cys_pep_sf"/>
</dbReference>
<evidence type="ECO:0000259" key="2">
    <source>
        <dbReference type="PROSITE" id="PS50802"/>
    </source>
</evidence>
<proteinExistence type="inferred from homology"/>
<dbReference type="AlphaFoldDB" id="A4RUY9"/>
<dbReference type="Gene3D" id="3.90.70.80">
    <property type="match status" value="1"/>
</dbReference>
<comment type="similarity">
    <text evidence="1">Belongs to the peptidase C85 family.</text>
</comment>
<dbReference type="EMBL" id="CP000583">
    <property type="protein sequence ID" value="ABO95044.1"/>
    <property type="molecule type" value="Genomic_DNA"/>
</dbReference>
<dbReference type="SUPFAM" id="SSF54001">
    <property type="entry name" value="Cysteine proteinases"/>
    <property type="match status" value="1"/>
</dbReference>
<dbReference type="GO" id="GO:0004843">
    <property type="term" value="F:cysteine-type deubiquitinase activity"/>
    <property type="evidence" value="ECO:0007669"/>
    <property type="project" value="TreeGrafter"/>
</dbReference>